<dbReference type="Proteomes" id="UP000272400">
    <property type="component" value="Unassembled WGS sequence"/>
</dbReference>
<evidence type="ECO:0000313" key="2">
    <source>
        <dbReference type="Proteomes" id="UP000272400"/>
    </source>
</evidence>
<name>A0A3N1CUJ1_9ACTN</name>
<keyword evidence="2" id="KW-1185">Reference proteome</keyword>
<dbReference type="SUPFAM" id="SSF103196">
    <property type="entry name" value="Roadblock/LC7 domain"/>
    <property type="match status" value="1"/>
</dbReference>
<sequence>MDIARVLKETMAIDGALGAALVDYKTGRSLGSLGGGPALDLDVAAAHNAEVVRAKLRAIQALRLDDVIEDILISLGRQYHLIRLFEGNVGSLFLYVALDRDRANLGLARYGLRQVERLVSGA</sequence>
<dbReference type="OrthoDB" id="3781969at2"/>
<proteinExistence type="predicted"/>
<dbReference type="Gene3D" id="3.30.450.30">
    <property type="entry name" value="Dynein light chain 2a, cytoplasmic"/>
    <property type="match status" value="1"/>
</dbReference>
<organism evidence="1 2">
    <name type="scientific">Actinocorallia herbida</name>
    <dbReference type="NCBI Taxonomy" id="58109"/>
    <lineage>
        <taxon>Bacteria</taxon>
        <taxon>Bacillati</taxon>
        <taxon>Actinomycetota</taxon>
        <taxon>Actinomycetes</taxon>
        <taxon>Streptosporangiales</taxon>
        <taxon>Thermomonosporaceae</taxon>
        <taxon>Actinocorallia</taxon>
    </lineage>
</organism>
<dbReference type="AlphaFoldDB" id="A0A3N1CUJ1"/>
<reference evidence="1 2" key="1">
    <citation type="submission" date="2018-11" db="EMBL/GenBank/DDBJ databases">
        <title>Sequencing the genomes of 1000 actinobacteria strains.</title>
        <authorList>
            <person name="Klenk H.-P."/>
        </authorList>
    </citation>
    <scope>NUCLEOTIDE SEQUENCE [LARGE SCALE GENOMIC DNA]</scope>
    <source>
        <strain evidence="1 2">DSM 44254</strain>
    </source>
</reference>
<gene>
    <name evidence="1" type="ORF">EDD29_2515</name>
</gene>
<dbReference type="EMBL" id="RJKE01000001">
    <property type="protein sequence ID" value="ROO84981.1"/>
    <property type="molecule type" value="Genomic_DNA"/>
</dbReference>
<accession>A0A3N1CUJ1</accession>
<evidence type="ECO:0000313" key="1">
    <source>
        <dbReference type="EMBL" id="ROO84981.1"/>
    </source>
</evidence>
<comment type="caution">
    <text evidence="1">The sequence shown here is derived from an EMBL/GenBank/DDBJ whole genome shotgun (WGS) entry which is preliminary data.</text>
</comment>
<protein>
    <submittedName>
        <fullName evidence="1">Uncharacterized protein</fullName>
    </submittedName>
</protein>